<evidence type="ECO:0000313" key="2">
    <source>
        <dbReference type="Proteomes" id="UP000821845"/>
    </source>
</evidence>
<organism evidence="1 2">
    <name type="scientific">Hyalomma asiaticum</name>
    <name type="common">Tick</name>
    <dbReference type="NCBI Taxonomy" id="266040"/>
    <lineage>
        <taxon>Eukaryota</taxon>
        <taxon>Metazoa</taxon>
        <taxon>Ecdysozoa</taxon>
        <taxon>Arthropoda</taxon>
        <taxon>Chelicerata</taxon>
        <taxon>Arachnida</taxon>
        <taxon>Acari</taxon>
        <taxon>Parasitiformes</taxon>
        <taxon>Ixodida</taxon>
        <taxon>Ixodoidea</taxon>
        <taxon>Ixodidae</taxon>
        <taxon>Hyalomminae</taxon>
        <taxon>Hyalomma</taxon>
    </lineage>
</organism>
<gene>
    <name evidence="1" type="ORF">HPB50_011637</name>
</gene>
<name>A0ACB7TIQ7_HYAAI</name>
<protein>
    <submittedName>
        <fullName evidence="1">Uncharacterized protein</fullName>
    </submittedName>
</protein>
<dbReference type="Proteomes" id="UP000821845">
    <property type="component" value="Chromosome 1"/>
</dbReference>
<sequence length="346" mass="39422">MVDVDFAAARGRSLLSTSQHRRDTPQGNGHSAAPRVMVPDEALPSAARLAEALVLLVICVSVVAANVLVIATLLHSTRQVLDYYLLSLAVADLLCGVLVVPLSVYPAIVQDWVYGDFVCRLSGYVALTLWSVSIYSFMWLSVDRYLAIRKPLRYDAIQTRTRCQCWMLFTWMTSMFMYCPPLFGFSSGHFYRDAYICMLDLSSILPYTLTLALLVLLPSVLTVMYTYYFIFNTMRKMRRCLSKEEKEYATAIGEHLSNPDHVMSFVIIVLFWISWMPWIGLQVYEKIGGVKLRFHALHFGLLWLGVLDCLWKPLIYVAMSPKFRLGVQLLFVSLCCRHKAPQQLVV</sequence>
<accession>A0ACB7TIQ7</accession>
<dbReference type="EMBL" id="CM023481">
    <property type="protein sequence ID" value="KAH6946106.1"/>
    <property type="molecule type" value="Genomic_DNA"/>
</dbReference>
<reference evidence="1" key="1">
    <citation type="submission" date="2020-05" db="EMBL/GenBank/DDBJ databases">
        <title>Large-scale comparative analyses of tick genomes elucidate their genetic diversity and vector capacities.</title>
        <authorList>
            <person name="Jia N."/>
            <person name="Wang J."/>
            <person name="Shi W."/>
            <person name="Du L."/>
            <person name="Sun Y."/>
            <person name="Zhan W."/>
            <person name="Jiang J."/>
            <person name="Wang Q."/>
            <person name="Zhang B."/>
            <person name="Ji P."/>
            <person name="Sakyi L.B."/>
            <person name="Cui X."/>
            <person name="Yuan T."/>
            <person name="Jiang B."/>
            <person name="Yang W."/>
            <person name="Lam T.T.-Y."/>
            <person name="Chang Q."/>
            <person name="Ding S."/>
            <person name="Wang X."/>
            <person name="Zhu J."/>
            <person name="Ruan X."/>
            <person name="Zhao L."/>
            <person name="Wei J."/>
            <person name="Que T."/>
            <person name="Du C."/>
            <person name="Cheng J."/>
            <person name="Dai P."/>
            <person name="Han X."/>
            <person name="Huang E."/>
            <person name="Gao Y."/>
            <person name="Liu J."/>
            <person name="Shao H."/>
            <person name="Ye R."/>
            <person name="Li L."/>
            <person name="Wei W."/>
            <person name="Wang X."/>
            <person name="Wang C."/>
            <person name="Yang T."/>
            <person name="Huo Q."/>
            <person name="Li W."/>
            <person name="Guo W."/>
            <person name="Chen H."/>
            <person name="Zhou L."/>
            <person name="Ni X."/>
            <person name="Tian J."/>
            <person name="Zhou Y."/>
            <person name="Sheng Y."/>
            <person name="Liu T."/>
            <person name="Pan Y."/>
            <person name="Xia L."/>
            <person name="Li J."/>
            <person name="Zhao F."/>
            <person name="Cao W."/>
        </authorList>
    </citation>
    <scope>NUCLEOTIDE SEQUENCE</scope>
    <source>
        <strain evidence="1">Hyas-2018</strain>
    </source>
</reference>
<keyword evidence="2" id="KW-1185">Reference proteome</keyword>
<evidence type="ECO:0000313" key="1">
    <source>
        <dbReference type="EMBL" id="KAH6946106.1"/>
    </source>
</evidence>
<proteinExistence type="predicted"/>
<comment type="caution">
    <text evidence="1">The sequence shown here is derived from an EMBL/GenBank/DDBJ whole genome shotgun (WGS) entry which is preliminary data.</text>
</comment>